<comment type="caution">
    <text evidence="2">The sequence shown here is derived from an EMBL/GenBank/DDBJ whole genome shotgun (WGS) entry which is preliminary data.</text>
</comment>
<evidence type="ECO:0008006" key="4">
    <source>
        <dbReference type="Google" id="ProtNLM"/>
    </source>
</evidence>
<dbReference type="Proteomes" id="UP001499851">
    <property type="component" value="Unassembled WGS sequence"/>
</dbReference>
<name>A0ABN2H3D6_9ACTN</name>
<feature type="transmembrane region" description="Helical" evidence="1">
    <location>
        <begin position="341"/>
        <end position="363"/>
    </location>
</feature>
<protein>
    <recommendedName>
        <fullName evidence="4">ABC transporter permease</fullName>
    </recommendedName>
</protein>
<feature type="transmembrane region" description="Helical" evidence="1">
    <location>
        <begin position="257"/>
        <end position="277"/>
    </location>
</feature>
<keyword evidence="3" id="KW-1185">Reference proteome</keyword>
<feature type="transmembrane region" description="Helical" evidence="1">
    <location>
        <begin position="375"/>
        <end position="393"/>
    </location>
</feature>
<dbReference type="EMBL" id="BAAAQF010000010">
    <property type="protein sequence ID" value="GAA1681067.1"/>
    <property type="molecule type" value="Genomic_DNA"/>
</dbReference>
<sequence>MRAAAAVRSECRAAAATAGRAPTREPTMTDAALNRAERKELERLRARAAGRKGRGARWTGAVVLLVLAAITGVLATATVFARNEVLNTDRFVANMEPLYRDEEIRGAVAARVSGAITGALDVEALVAEAVDAVQTKGGPEVLDRLAAPLASGVNSFIDDQVQAVVHSDQFTELWRQANRTAHTSLVRLLTGDGDGALSLDGNDLVLDLGPVLDAAKARLVAAGFDLAARLPELSVTFTVATSESFPKLQVAAALLNAAAWVLPIAALALLAAGVAIAPSRRRGLGLGALFLAVGMLLLWGAVSIGRSAYLAGLGDAVQSPTAAANLYTALTRFLIGGAQTIAVLALIVALACWLLGPGAAATAVRRLALGARDGLARLLAGAGLGFGAFGAFVFRSRRPIEFAAVAAGLLWLVLWRHPGVSGVLTVALVVALFIAVVEVVGRASQDARAAA</sequence>
<proteinExistence type="predicted"/>
<evidence type="ECO:0000313" key="3">
    <source>
        <dbReference type="Proteomes" id="UP001499851"/>
    </source>
</evidence>
<feature type="transmembrane region" description="Helical" evidence="1">
    <location>
        <begin position="423"/>
        <end position="441"/>
    </location>
</feature>
<keyword evidence="1" id="KW-1133">Transmembrane helix</keyword>
<feature type="transmembrane region" description="Helical" evidence="1">
    <location>
        <begin position="61"/>
        <end position="81"/>
    </location>
</feature>
<evidence type="ECO:0000256" key="1">
    <source>
        <dbReference type="SAM" id="Phobius"/>
    </source>
</evidence>
<reference evidence="2 3" key="1">
    <citation type="journal article" date="2019" name="Int. J. Syst. Evol. Microbiol.">
        <title>The Global Catalogue of Microorganisms (GCM) 10K type strain sequencing project: providing services to taxonomists for standard genome sequencing and annotation.</title>
        <authorList>
            <consortium name="The Broad Institute Genomics Platform"/>
            <consortium name="The Broad Institute Genome Sequencing Center for Infectious Disease"/>
            <person name="Wu L."/>
            <person name="Ma J."/>
        </authorList>
    </citation>
    <scope>NUCLEOTIDE SEQUENCE [LARGE SCALE GENOMIC DNA]</scope>
    <source>
        <strain evidence="2 3">JCM 16001</strain>
    </source>
</reference>
<keyword evidence="1" id="KW-0812">Transmembrane</keyword>
<organism evidence="2 3">
    <name type="scientific">Glycomyces endophyticus</name>
    <dbReference type="NCBI Taxonomy" id="480996"/>
    <lineage>
        <taxon>Bacteria</taxon>
        <taxon>Bacillati</taxon>
        <taxon>Actinomycetota</taxon>
        <taxon>Actinomycetes</taxon>
        <taxon>Glycomycetales</taxon>
        <taxon>Glycomycetaceae</taxon>
        <taxon>Glycomyces</taxon>
    </lineage>
</organism>
<feature type="transmembrane region" description="Helical" evidence="1">
    <location>
        <begin position="284"/>
        <end position="302"/>
    </location>
</feature>
<gene>
    <name evidence="2" type="ORF">GCM10009830_30240</name>
</gene>
<evidence type="ECO:0000313" key="2">
    <source>
        <dbReference type="EMBL" id="GAA1681067.1"/>
    </source>
</evidence>
<keyword evidence="1" id="KW-0472">Membrane</keyword>
<accession>A0ABN2H3D6</accession>